<evidence type="ECO:0008006" key="3">
    <source>
        <dbReference type="Google" id="ProtNLM"/>
    </source>
</evidence>
<gene>
    <name evidence="1" type="ORF">F0A16_08815</name>
</gene>
<reference evidence="1 2" key="1">
    <citation type="submission" date="2019-08" db="EMBL/GenBank/DDBJ databases">
        <title>Bioinformatics analysis of the strain L3 and L5.</title>
        <authorList>
            <person name="Li X."/>
        </authorList>
    </citation>
    <scope>NUCLEOTIDE SEQUENCE [LARGE SCALE GENOMIC DNA]</scope>
    <source>
        <strain evidence="1 2">L3</strain>
    </source>
</reference>
<dbReference type="Proteomes" id="UP000466024">
    <property type="component" value="Unassembled WGS sequence"/>
</dbReference>
<dbReference type="InterPro" id="IPR016181">
    <property type="entry name" value="Acyl_CoA_acyltransferase"/>
</dbReference>
<name>A0A640WEN8_9GAMM</name>
<evidence type="ECO:0000313" key="1">
    <source>
        <dbReference type="EMBL" id="KAA0018607.1"/>
    </source>
</evidence>
<organism evidence="1 2">
    <name type="scientific">Salinicola corii</name>
    <dbReference type="NCBI Taxonomy" id="2606937"/>
    <lineage>
        <taxon>Bacteria</taxon>
        <taxon>Pseudomonadati</taxon>
        <taxon>Pseudomonadota</taxon>
        <taxon>Gammaproteobacteria</taxon>
        <taxon>Oceanospirillales</taxon>
        <taxon>Halomonadaceae</taxon>
        <taxon>Salinicola</taxon>
    </lineage>
</organism>
<sequence length="75" mass="8193">MPIQVREARETDIGEIFAIRTSVAENHASLDQLAEMGIGPETIAAMLAKGPYLWVEEIDRIPVGFSIVCEDTACC</sequence>
<proteinExistence type="predicted"/>
<dbReference type="RefSeq" id="WP_149435031.1">
    <property type="nucleotide sequence ID" value="NZ_VTPX01000004.1"/>
</dbReference>
<keyword evidence="2" id="KW-1185">Reference proteome</keyword>
<evidence type="ECO:0000313" key="2">
    <source>
        <dbReference type="Proteomes" id="UP000466024"/>
    </source>
</evidence>
<dbReference type="EMBL" id="VTPX01000004">
    <property type="protein sequence ID" value="KAA0018607.1"/>
    <property type="molecule type" value="Genomic_DNA"/>
</dbReference>
<protein>
    <recommendedName>
        <fullName evidence="3">GNAT family N-acetyltransferase</fullName>
    </recommendedName>
</protein>
<dbReference type="AlphaFoldDB" id="A0A640WEN8"/>
<comment type="caution">
    <text evidence="1">The sequence shown here is derived from an EMBL/GenBank/DDBJ whole genome shotgun (WGS) entry which is preliminary data.</text>
</comment>
<dbReference type="SUPFAM" id="SSF55729">
    <property type="entry name" value="Acyl-CoA N-acyltransferases (Nat)"/>
    <property type="match status" value="1"/>
</dbReference>
<accession>A0A640WEN8</accession>